<dbReference type="GO" id="GO:0009252">
    <property type="term" value="P:peptidoglycan biosynthetic process"/>
    <property type="evidence" value="ECO:0007669"/>
    <property type="project" value="UniProtKB-KW"/>
</dbReference>
<keyword evidence="6" id="KW-0961">Cell wall biogenesis/degradation</keyword>
<evidence type="ECO:0000313" key="8">
    <source>
        <dbReference type="Proteomes" id="UP000177407"/>
    </source>
</evidence>
<dbReference type="PANTHER" id="PTHR36174:SF1">
    <property type="entry name" value="LIPID II:GLYCINE GLYCYLTRANSFERASE"/>
    <property type="match status" value="1"/>
</dbReference>
<evidence type="ECO:0000256" key="3">
    <source>
        <dbReference type="ARBA" id="ARBA00022960"/>
    </source>
</evidence>
<keyword evidence="3" id="KW-0133">Cell shape</keyword>
<name>A0A1F5S4K4_9BACT</name>
<dbReference type="GO" id="GO:0016755">
    <property type="term" value="F:aminoacyltransferase activity"/>
    <property type="evidence" value="ECO:0007669"/>
    <property type="project" value="InterPro"/>
</dbReference>
<dbReference type="InterPro" id="IPR003447">
    <property type="entry name" value="FEMABX"/>
</dbReference>
<keyword evidence="4" id="KW-0573">Peptidoglycan synthesis</keyword>
<keyword evidence="5" id="KW-0012">Acyltransferase</keyword>
<organism evidence="7 8">
    <name type="scientific">Candidatus Falkowbacteria bacterium RIFOXYA2_FULL_38_12</name>
    <dbReference type="NCBI Taxonomy" id="1797993"/>
    <lineage>
        <taxon>Bacteria</taxon>
        <taxon>Candidatus Falkowiibacteriota</taxon>
    </lineage>
</organism>
<evidence type="ECO:0000256" key="2">
    <source>
        <dbReference type="ARBA" id="ARBA00022679"/>
    </source>
</evidence>
<dbReference type="GO" id="GO:0008360">
    <property type="term" value="P:regulation of cell shape"/>
    <property type="evidence" value="ECO:0007669"/>
    <property type="project" value="UniProtKB-KW"/>
</dbReference>
<evidence type="ECO:0008006" key="9">
    <source>
        <dbReference type="Google" id="ProtNLM"/>
    </source>
</evidence>
<evidence type="ECO:0000313" key="7">
    <source>
        <dbReference type="EMBL" id="OGF21624.1"/>
    </source>
</evidence>
<protein>
    <recommendedName>
        <fullName evidence="9">BioF2-like acetyltransferase domain-containing protein</fullName>
    </recommendedName>
</protein>
<evidence type="ECO:0000256" key="4">
    <source>
        <dbReference type="ARBA" id="ARBA00022984"/>
    </source>
</evidence>
<dbReference type="GO" id="GO:0071555">
    <property type="term" value="P:cell wall organization"/>
    <property type="evidence" value="ECO:0007669"/>
    <property type="project" value="UniProtKB-KW"/>
</dbReference>
<comment type="similarity">
    <text evidence="1">Belongs to the FemABX family.</text>
</comment>
<dbReference type="EMBL" id="MFGA01000002">
    <property type="protein sequence ID" value="OGF21624.1"/>
    <property type="molecule type" value="Genomic_DNA"/>
</dbReference>
<reference evidence="7 8" key="1">
    <citation type="journal article" date="2016" name="Nat. Commun.">
        <title>Thousands of microbial genomes shed light on interconnected biogeochemical processes in an aquifer system.</title>
        <authorList>
            <person name="Anantharaman K."/>
            <person name="Brown C.T."/>
            <person name="Hug L.A."/>
            <person name="Sharon I."/>
            <person name="Castelle C.J."/>
            <person name="Probst A.J."/>
            <person name="Thomas B.C."/>
            <person name="Singh A."/>
            <person name="Wilkins M.J."/>
            <person name="Karaoz U."/>
            <person name="Brodie E.L."/>
            <person name="Williams K.H."/>
            <person name="Hubbard S.S."/>
            <person name="Banfield J.F."/>
        </authorList>
    </citation>
    <scope>NUCLEOTIDE SEQUENCE [LARGE SCALE GENOMIC DNA]</scope>
</reference>
<dbReference type="AlphaFoldDB" id="A0A1F5S4K4"/>
<dbReference type="PROSITE" id="PS51191">
    <property type="entry name" value="FEMABX"/>
    <property type="match status" value="1"/>
</dbReference>
<accession>A0A1F5S4K4</accession>
<keyword evidence="2" id="KW-0808">Transferase</keyword>
<evidence type="ECO:0000256" key="1">
    <source>
        <dbReference type="ARBA" id="ARBA00009943"/>
    </source>
</evidence>
<dbReference type="Gene3D" id="3.40.630.30">
    <property type="match status" value="2"/>
</dbReference>
<dbReference type="Pfam" id="PF02388">
    <property type="entry name" value="FemAB"/>
    <property type="match status" value="2"/>
</dbReference>
<sequence length="327" mass="38410">MIKEINDKNLWNNFVAQHGPKSGAFLQSFEWGEFQKSFGRKIWRLGNFQGDKLESTALIIKHDLSIGKSYLYCPRGPILSQENFNTEETFGEIIKIAKEKKSIFLRIEPPREYKISDTKYQIQNTKSIQPRQTILLDLTKEESELLQKMHPKTRYNIRLAERHGVSVEKIDLSEKNFEMFWKLLVDTSKRDKFSTYPKKYYKKMIETLGGSENDAHISLFVAKYKNKNLAAELVMFFGKTATYLHGASSEEERGVMAPYAIHWEIIKEVKKMGYKYYDFWGIDEKKWPGVTRFKRGFGGEEISYPGTFDLPVQKIWYKIYSLVRKII</sequence>
<proteinExistence type="inferred from homology"/>
<dbReference type="PANTHER" id="PTHR36174">
    <property type="entry name" value="LIPID II:GLYCINE GLYCYLTRANSFERASE"/>
    <property type="match status" value="1"/>
</dbReference>
<dbReference type="InterPro" id="IPR050644">
    <property type="entry name" value="PG_Glycine_Bridge_Synth"/>
</dbReference>
<evidence type="ECO:0000256" key="5">
    <source>
        <dbReference type="ARBA" id="ARBA00023315"/>
    </source>
</evidence>
<dbReference type="Proteomes" id="UP000177407">
    <property type="component" value="Unassembled WGS sequence"/>
</dbReference>
<evidence type="ECO:0000256" key="6">
    <source>
        <dbReference type="ARBA" id="ARBA00023316"/>
    </source>
</evidence>
<gene>
    <name evidence="7" type="ORF">A2257_02380</name>
</gene>
<comment type="caution">
    <text evidence="7">The sequence shown here is derived from an EMBL/GenBank/DDBJ whole genome shotgun (WGS) entry which is preliminary data.</text>
</comment>
<dbReference type="SUPFAM" id="SSF55729">
    <property type="entry name" value="Acyl-CoA N-acyltransferases (Nat)"/>
    <property type="match status" value="2"/>
</dbReference>
<dbReference type="InterPro" id="IPR016181">
    <property type="entry name" value="Acyl_CoA_acyltransferase"/>
</dbReference>